<protein>
    <submittedName>
        <fullName evidence="1">13401_t:CDS:1</fullName>
    </submittedName>
</protein>
<dbReference type="EMBL" id="CAJVPP010000194">
    <property type="protein sequence ID" value="CAG8454001.1"/>
    <property type="molecule type" value="Genomic_DNA"/>
</dbReference>
<reference evidence="1" key="1">
    <citation type="submission" date="2021-06" db="EMBL/GenBank/DDBJ databases">
        <authorList>
            <person name="Kallberg Y."/>
            <person name="Tangrot J."/>
            <person name="Rosling A."/>
        </authorList>
    </citation>
    <scope>NUCLEOTIDE SEQUENCE</scope>
    <source>
        <strain evidence="1">87-6 pot B 2015</strain>
    </source>
</reference>
<accession>A0A9N8VIB7</accession>
<proteinExistence type="predicted"/>
<name>A0A9N8VIB7_FUNMO</name>
<feature type="non-terminal residue" evidence="1">
    <location>
        <position position="54"/>
    </location>
</feature>
<organism evidence="1 2">
    <name type="scientific">Funneliformis mosseae</name>
    <name type="common">Endomycorrhizal fungus</name>
    <name type="synonym">Glomus mosseae</name>
    <dbReference type="NCBI Taxonomy" id="27381"/>
    <lineage>
        <taxon>Eukaryota</taxon>
        <taxon>Fungi</taxon>
        <taxon>Fungi incertae sedis</taxon>
        <taxon>Mucoromycota</taxon>
        <taxon>Glomeromycotina</taxon>
        <taxon>Glomeromycetes</taxon>
        <taxon>Glomerales</taxon>
        <taxon>Glomeraceae</taxon>
        <taxon>Funneliformis</taxon>
    </lineage>
</organism>
<dbReference type="Proteomes" id="UP000789375">
    <property type="component" value="Unassembled WGS sequence"/>
</dbReference>
<dbReference type="AlphaFoldDB" id="A0A9N8VIB7"/>
<keyword evidence="2" id="KW-1185">Reference proteome</keyword>
<sequence length="54" mass="6110">LVWARISGGPLSMPRCLRSHVFRTTEFEDDVEVEPGFTTNWNGNEWSAGEVNDV</sequence>
<comment type="caution">
    <text evidence="1">The sequence shown here is derived from an EMBL/GenBank/DDBJ whole genome shotgun (WGS) entry which is preliminary data.</text>
</comment>
<evidence type="ECO:0000313" key="2">
    <source>
        <dbReference type="Proteomes" id="UP000789375"/>
    </source>
</evidence>
<gene>
    <name evidence="1" type="ORF">FMOSSE_LOCUS1681</name>
</gene>
<evidence type="ECO:0000313" key="1">
    <source>
        <dbReference type="EMBL" id="CAG8454001.1"/>
    </source>
</evidence>